<name>A0ABW3JWL6_9BACT</name>
<reference evidence="2" key="1">
    <citation type="journal article" date="2019" name="Int. J. Syst. Evol. Microbiol.">
        <title>The Global Catalogue of Microorganisms (GCM) 10K type strain sequencing project: providing services to taxonomists for standard genome sequencing and annotation.</title>
        <authorList>
            <consortium name="The Broad Institute Genomics Platform"/>
            <consortium name="The Broad Institute Genome Sequencing Center for Infectious Disease"/>
            <person name="Wu L."/>
            <person name="Ma J."/>
        </authorList>
    </citation>
    <scope>NUCLEOTIDE SEQUENCE [LARGE SCALE GENOMIC DNA]</scope>
    <source>
        <strain evidence="2">CCUG 58938</strain>
    </source>
</reference>
<comment type="caution">
    <text evidence="1">The sequence shown here is derived from an EMBL/GenBank/DDBJ whole genome shotgun (WGS) entry which is preliminary data.</text>
</comment>
<dbReference type="EMBL" id="JBHTKA010000001">
    <property type="protein sequence ID" value="MFD0998365.1"/>
    <property type="molecule type" value="Genomic_DNA"/>
</dbReference>
<organism evidence="1 2">
    <name type="scientific">Ohtaekwangia kribbensis</name>
    <dbReference type="NCBI Taxonomy" id="688913"/>
    <lineage>
        <taxon>Bacteria</taxon>
        <taxon>Pseudomonadati</taxon>
        <taxon>Bacteroidota</taxon>
        <taxon>Cytophagia</taxon>
        <taxon>Cytophagales</taxon>
        <taxon>Fulvivirgaceae</taxon>
        <taxon>Ohtaekwangia</taxon>
    </lineage>
</organism>
<dbReference type="Proteomes" id="UP001597112">
    <property type="component" value="Unassembled WGS sequence"/>
</dbReference>
<evidence type="ECO:0000313" key="1">
    <source>
        <dbReference type="EMBL" id="MFD0998365.1"/>
    </source>
</evidence>
<gene>
    <name evidence="1" type="ORF">ACFQ21_03565</name>
</gene>
<evidence type="ECO:0000313" key="2">
    <source>
        <dbReference type="Proteomes" id="UP001597112"/>
    </source>
</evidence>
<sequence>MFIALLRFQPDESIYRNLKEISIVGNNSVTDMPVKGKPDKPPRVVVVRKITEYEAKLLFSVYKKHAEIVEQIDHGKTWKRTDVVGEE</sequence>
<proteinExistence type="predicted"/>
<accession>A0ABW3JWL6</accession>
<evidence type="ECO:0008006" key="3">
    <source>
        <dbReference type="Google" id="ProtNLM"/>
    </source>
</evidence>
<keyword evidence="2" id="KW-1185">Reference proteome</keyword>
<protein>
    <recommendedName>
        <fullName evidence="3">DUF1330 domain-containing protein</fullName>
    </recommendedName>
</protein>